<dbReference type="InterPro" id="IPR033932">
    <property type="entry name" value="YtcJ-like"/>
</dbReference>
<dbReference type="InterPro" id="IPR032466">
    <property type="entry name" value="Metal_Hydrolase"/>
</dbReference>
<dbReference type="AlphaFoldDB" id="A0A7Y0L5T9"/>
<dbReference type="PANTHER" id="PTHR22642:SF2">
    <property type="entry name" value="PROTEIN LONG AFTER FAR-RED 3"/>
    <property type="match status" value="1"/>
</dbReference>
<dbReference type="Gene3D" id="3.20.20.140">
    <property type="entry name" value="Metal-dependent hydrolases"/>
    <property type="match status" value="1"/>
</dbReference>
<dbReference type="InterPro" id="IPR011059">
    <property type="entry name" value="Metal-dep_hydrolase_composite"/>
</dbReference>
<evidence type="ECO:0000259" key="1">
    <source>
        <dbReference type="Pfam" id="PF07969"/>
    </source>
</evidence>
<keyword evidence="3" id="KW-1185">Reference proteome</keyword>
<evidence type="ECO:0000313" key="3">
    <source>
        <dbReference type="Proteomes" id="UP000533476"/>
    </source>
</evidence>
<dbReference type="InterPro" id="IPR013108">
    <property type="entry name" value="Amidohydro_3"/>
</dbReference>
<dbReference type="PANTHER" id="PTHR22642">
    <property type="entry name" value="IMIDAZOLONEPROPIONASE"/>
    <property type="match status" value="1"/>
</dbReference>
<dbReference type="Pfam" id="PF07969">
    <property type="entry name" value="Amidohydro_3"/>
    <property type="match status" value="1"/>
</dbReference>
<protein>
    <submittedName>
        <fullName evidence="2">Amidohydrolase</fullName>
    </submittedName>
</protein>
<dbReference type="SUPFAM" id="SSF51338">
    <property type="entry name" value="Composite domain of metallo-dependent hydrolases"/>
    <property type="match status" value="1"/>
</dbReference>
<dbReference type="Proteomes" id="UP000533476">
    <property type="component" value="Unassembled WGS sequence"/>
</dbReference>
<keyword evidence="2" id="KW-0378">Hydrolase</keyword>
<organism evidence="2 3">
    <name type="scientific">Sulfobacillus harzensis</name>
    <dbReference type="NCBI Taxonomy" id="2729629"/>
    <lineage>
        <taxon>Bacteria</taxon>
        <taxon>Bacillati</taxon>
        <taxon>Bacillota</taxon>
        <taxon>Clostridia</taxon>
        <taxon>Eubacteriales</taxon>
        <taxon>Clostridiales Family XVII. Incertae Sedis</taxon>
        <taxon>Sulfobacillus</taxon>
    </lineage>
</organism>
<dbReference type="Gene3D" id="3.10.310.70">
    <property type="match status" value="1"/>
</dbReference>
<dbReference type="Gene3D" id="2.30.40.10">
    <property type="entry name" value="Urease, subunit C, domain 1"/>
    <property type="match status" value="1"/>
</dbReference>
<dbReference type="GO" id="GO:0016810">
    <property type="term" value="F:hydrolase activity, acting on carbon-nitrogen (but not peptide) bonds"/>
    <property type="evidence" value="ECO:0007669"/>
    <property type="project" value="InterPro"/>
</dbReference>
<dbReference type="SUPFAM" id="SSF51556">
    <property type="entry name" value="Metallo-dependent hydrolases"/>
    <property type="match status" value="1"/>
</dbReference>
<comment type="caution">
    <text evidence="2">The sequence shown here is derived from an EMBL/GenBank/DDBJ whole genome shotgun (WGS) entry which is preliminary data.</text>
</comment>
<dbReference type="RefSeq" id="WP_169101010.1">
    <property type="nucleotide sequence ID" value="NZ_JABBVZ010000057.1"/>
</dbReference>
<dbReference type="EMBL" id="JABBVZ010000057">
    <property type="protein sequence ID" value="NMP23593.1"/>
    <property type="molecule type" value="Genomic_DNA"/>
</dbReference>
<accession>A0A7Y0L5T9</accession>
<gene>
    <name evidence="2" type="ORF">HIJ39_14705</name>
</gene>
<dbReference type="CDD" id="cd01300">
    <property type="entry name" value="YtcJ_like"/>
    <property type="match status" value="1"/>
</dbReference>
<evidence type="ECO:0000313" key="2">
    <source>
        <dbReference type="EMBL" id="NMP23593.1"/>
    </source>
</evidence>
<reference evidence="2 3" key="1">
    <citation type="submission" date="2020-04" db="EMBL/GenBank/DDBJ databases">
        <authorList>
            <person name="Zhang R."/>
            <person name="Schippers A."/>
        </authorList>
    </citation>
    <scope>NUCLEOTIDE SEQUENCE [LARGE SCALE GENOMIC DNA]</scope>
    <source>
        <strain evidence="2 3">DSM 109850</strain>
    </source>
</reference>
<sequence>MNSLYFNGRITTMDPDLPECEAFCVQNGRVTYAGSEQGARAMLAGMPFRAIDLKGLRVLPGLIDAHAHLSAFSIEWSNLRLKGLTSLDEILGTVREKAETVPEGEWIRGSGYNHLTLRERRHPTRADLDRVAPRHPVMLTRTCGHIAAVNTEALKRAGVSLHESDPEGGRFDRNADGSLNGVLYDQAMSAVQTASVPGKEELKQWMEEGARVWAKAGITAVHDAGGIPGYFKVLAEAFHEGRIPQRIDAMVWNGLGVDQLSEFLSSHISTGFHRGDFYVGAAKIMMDGSSSGPTAATRSPYAIDPSFDGILYRSAEELRYWVKAAVDEGFQVTAHAVGDRAVSIAAEVIGELGHPDRRNRIEHCAMCPPDVRKVLVRNQITPVAQPGFLYEFGDGYVESYGWDRGAHMFPLKSWLDSGLAVAGSSDSPVTDFRPLSGIAAAVTRETVGGQILAESERISIREAIGLYTVNSARLVFAEHEMGRIGPGYRGNFVVLGDDILKLASGPQIRDCPVLMTVINDKPVWQDPSYFAVEL</sequence>
<feature type="domain" description="Amidohydrolase 3" evidence="1">
    <location>
        <begin position="50"/>
        <end position="523"/>
    </location>
</feature>
<name>A0A7Y0L5T9_9FIRM</name>
<proteinExistence type="predicted"/>